<dbReference type="AlphaFoldDB" id="V5EW21"/>
<keyword evidence="4" id="KW-1185">Reference proteome</keyword>
<name>V5EW21_KALBG</name>
<dbReference type="GeneID" id="27418374"/>
<sequence length="262" mass="25966">MAPLAKTMAVVAALAAPALVAATSNLQIRQYQDPNSQLVVNNPACDFYQCTIYWVPGTQVQVNWANPPSGTVQVDLMTNNNSDVAYNIGTAPAVSSTCDAGAGYGNPGPNGAQCGGFVFTVPSSWNAGNYTSLRAISVQNQDIQSYTDKIYITKNSTTSNDVPLSIVSGTAQISGSTQVGGSSTAAASGSTTRTSGSAGPTSSGATSSRTGGSVSMTSTRSGSSPSASSGSSSGALSSFGGSATTLSLAAAAAFALGVGSLL</sequence>
<gene>
    <name evidence="3" type="ORF">PSEUBRA_SCAF1g00183</name>
</gene>
<evidence type="ECO:0000313" key="3">
    <source>
        <dbReference type="EMBL" id="EST09715.1"/>
    </source>
</evidence>
<proteinExistence type="predicted"/>
<evidence type="ECO:0000313" key="4">
    <source>
        <dbReference type="Proteomes" id="UP000019377"/>
    </source>
</evidence>
<dbReference type="EMBL" id="KI545851">
    <property type="protein sequence ID" value="EST09715.1"/>
    <property type="molecule type" value="Genomic_DNA"/>
</dbReference>
<evidence type="ECO:0000256" key="1">
    <source>
        <dbReference type="SAM" id="MobiDB-lite"/>
    </source>
</evidence>
<dbReference type="OMA" id="YQCTIYW"/>
<dbReference type="OrthoDB" id="2528391at2759"/>
<dbReference type="eggNOG" id="ENOG502SSKW">
    <property type="taxonomic scope" value="Eukaryota"/>
</dbReference>
<feature type="signal peptide" evidence="2">
    <location>
        <begin position="1"/>
        <end position="22"/>
    </location>
</feature>
<dbReference type="HOGENOM" id="CLU_071362_0_0_1"/>
<organism evidence="3 4">
    <name type="scientific">Kalmanozyma brasiliensis (strain GHG001)</name>
    <name type="common">Yeast</name>
    <name type="synonym">Pseudozyma brasiliensis</name>
    <dbReference type="NCBI Taxonomy" id="1365824"/>
    <lineage>
        <taxon>Eukaryota</taxon>
        <taxon>Fungi</taxon>
        <taxon>Dikarya</taxon>
        <taxon>Basidiomycota</taxon>
        <taxon>Ustilaginomycotina</taxon>
        <taxon>Ustilaginomycetes</taxon>
        <taxon>Ustilaginales</taxon>
        <taxon>Ustilaginaceae</taxon>
        <taxon>Kalmanozyma</taxon>
    </lineage>
</organism>
<reference evidence="4" key="1">
    <citation type="journal article" date="2013" name="Genome Announc.">
        <title>Draft genome sequence of Pseudozyma brasiliensis sp. nov. strain GHG001, a high producer of endo-1,4-xylanase isolated from an insect pest of sugarcane.</title>
        <authorList>
            <person name="Oliveira J.V.D.C."/>
            <person name="dos Santos R.A.C."/>
            <person name="Borges T.A."/>
            <person name="Riano-Pachon D.M."/>
            <person name="Goldman G.H."/>
        </authorList>
    </citation>
    <scope>NUCLEOTIDE SEQUENCE [LARGE SCALE GENOMIC DNA]</scope>
    <source>
        <strain evidence="4">GHG001</strain>
    </source>
</reference>
<dbReference type="Proteomes" id="UP000019377">
    <property type="component" value="Unassembled WGS sequence"/>
</dbReference>
<feature type="chain" id="PRO_5004732185" evidence="2">
    <location>
        <begin position="23"/>
        <end position="262"/>
    </location>
</feature>
<accession>V5EW21</accession>
<dbReference type="RefSeq" id="XP_016294704.1">
    <property type="nucleotide sequence ID" value="XM_016435745.1"/>
</dbReference>
<evidence type="ECO:0000256" key="2">
    <source>
        <dbReference type="SAM" id="SignalP"/>
    </source>
</evidence>
<dbReference type="STRING" id="1365824.V5EW21"/>
<keyword evidence="2" id="KW-0732">Signal</keyword>
<protein>
    <submittedName>
        <fullName evidence="3">Uncharacterized protein</fullName>
    </submittedName>
</protein>
<feature type="region of interest" description="Disordered" evidence="1">
    <location>
        <begin position="174"/>
        <end position="236"/>
    </location>
</feature>